<evidence type="ECO:0000313" key="4">
    <source>
        <dbReference type="Proteomes" id="UP000654257"/>
    </source>
</evidence>
<dbReference type="EMBL" id="BMCU01000009">
    <property type="protein sequence ID" value="GGG29400.1"/>
    <property type="molecule type" value="Genomic_DNA"/>
</dbReference>
<name>A0A917G8N1_9NOCA</name>
<evidence type="ECO:0000256" key="1">
    <source>
        <dbReference type="SAM" id="MobiDB-lite"/>
    </source>
</evidence>
<keyword evidence="2" id="KW-0812">Transmembrane</keyword>
<feature type="region of interest" description="Disordered" evidence="1">
    <location>
        <begin position="34"/>
        <end position="55"/>
    </location>
</feature>
<feature type="transmembrane region" description="Helical" evidence="2">
    <location>
        <begin position="6"/>
        <end position="29"/>
    </location>
</feature>
<proteinExistence type="predicted"/>
<keyword evidence="4" id="KW-1185">Reference proteome</keyword>
<dbReference type="AlphaFoldDB" id="A0A917G8N1"/>
<comment type="caution">
    <text evidence="3">The sequence shown here is derived from an EMBL/GenBank/DDBJ whole genome shotgun (WGS) entry which is preliminary data.</text>
</comment>
<dbReference type="Proteomes" id="UP000654257">
    <property type="component" value="Unassembled WGS sequence"/>
</dbReference>
<sequence>MTVEKWTLVVAAIAAVAAVWAAFTLLSAVRNRNDRPPTSRVGQFTRNGDRTAPDPTWARDHVTERYQELLVTLHQFHQTYTEYVEPNLGSSAPEIGGAWTRISAAQVNLVNTALKTQLVARHRTRPVIAALFSVDPSVMVPRAGRAEIPIIAVERARRERQFSLDLLEMLKRSTRADLGLLDPAEEGLLIMEMKRTGVFAEPGIDRSLAAGKDTDELRDVLASYDVHPIAGADTEFYMEPGAMRPFQAHHPGLSGDLHALLIHDRTWVGLALRADLADDAVRSVLGRVVRNLESGLRRDPYWDLADGANAFAYRVEE</sequence>
<evidence type="ECO:0000256" key="2">
    <source>
        <dbReference type="SAM" id="Phobius"/>
    </source>
</evidence>
<reference evidence="3" key="1">
    <citation type="journal article" date="2014" name="Int. J. Syst. Evol. Microbiol.">
        <title>Complete genome sequence of Corynebacterium casei LMG S-19264T (=DSM 44701T), isolated from a smear-ripened cheese.</title>
        <authorList>
            <consortium name="US DOE Joint Genome Institute (JGI-PGF)"/>
            <person name="Walter F."/>
            <person name="Albersmeier A."/>
            <person name="Kalinowski J."/>
            <person name="Ruckert C."/>
        </authorList>
    </citation>
    <scope>NUCLEOTIDE SEQUENCE</scope>
    <source>
        <strain evidence="3">CCM 7905</strain>
    </source>
</reference>
<accession>A0A917G8N1</accession>
<organism evidence="3 4">
    <name type="scientific">Rhodococcoides trifolii</name>
    <dbReference type="NCBI Taxonomy" id="908250"/>
    <lineage>
        <taxon>Bacteria</taxon>
        <taxon>Bacillati</taxon>
        <taxon>Actinomycetota</taxon>
        <taxon>Actinomycetes</taxon>
        <taxon>Mycobacteriales</taxon>
        <taxon>Nocardiaceae</taxon>
        <taxon>Rhodococcoides</taxon>
    </lineage>
</organism>
<evidence type="ECO:0000313" key="3">
    <source>
        <dbReference type="EMBL" id="GGG29400.1"/>
    </source>
</evidence>
<dbReference type="RefSeq" id="WP_188548004.1">
    <property type="nucleotide sequence ID" value="NZ_BMCU01000009.1"/>
</dbReference>
<protein>
    <submittedName>
        <fullName evidence="3">Uncharacterized protein</fullName>
    </submittedName>
</protein>
<gene>
    <name evidence="3" type="ORF">GCM10007304_49050</name>
</gene>
<reference evidence="3" key="2">
    <citation type="submission" date="2020-09" db="EMBL/GenBank/DDBJ databases">
        <authorList>
            <person name="Sun Q."/>
            <person name="Sedlacek I."/>
        </authorList>
    </citation>
    <scope>NUCLEOTIDE SEQUENCE</scope>
    <source>
        <strain evidence="3">CCM 7905</strain>
    </source>
</reference>
<keyword evidence="2" id="KW-0472">Membrane</keyword>
<keyword evidence="2" id="KW-1133">Transmembrane helix</keyword>